<dbReference type="RefSeq" id="XP_024375379.1">
    <property type="nucleotide sequence ID" value="XM_024519611.2"/>
</dbReference>
<dbReference type="GeneID" id="112282228"/>
<gene>
    <name evidence="3" type="primary">LOC112282228</name>
    <name evidence="2" type="ORF">PHYPA_007423</name>
</gene>
<feature type="signal peptide" evidence="1">
    <location>
        <begin position="1"/>
        <end position="27"/>
    </location>
</feature>
<dbReference type="PaxDb" id="3218-PP1S64_75V6.1"/>
<dbReference type="Gramene" id="Pp3c5_8780V3.2">
    <property type="protein sequence ID" value="Pp3c5_8780V3.2"/>
    <property type="gene ID" value="Pp3c5_8780"/>
</dbReference>
<proteinExistence type="predicted"/>
<dbReference type="InterPro" id="IPR036312">
    <property type="entry name" value="Bifun_inhib/LTP/seed_sf"/>
</dbReference>
<dbReference type="AlphaFoldDB" id="A0A2K1KJ02"/>
<evidence type="ECO:0000313" key="2">
    <source>
        <dbReference type="EMBL" id="PNR53748.1"/>
    </source>
</evidence>
<keyword evidence="1" id="KW-0732">Signal</keyword>
<dbReference type="EnsemblPlants" id="Pp3c5_8780V3.1">
    <property type="protein sequence ID" value="Pp3c5_8780V3.1"/>
    <property type="gene ID" value="Pp3c5_8780"/>
</dbReference>
<evidence type="ECO:0000313" key="3">
    <source>
        <dbReference type="EnsemblPlants" id="Pp3c5_8780V3.1"/>
    </source>
</evidence>
<dbReference type="InterPro" id="IPR039265">
    <property type="entry name" value="DIR1-like"/>
</dbReference>
<dbReference type="Gramene" id="Pp3c5_8780V3.1">
    <property type="protein sequence ID" value="Pp3c5_8780V3.1"/>
    <property type="gene ID" value="Pp3c5_8780"/>
</dbReference>
<dbReference type="Proteomes" id="UP000006727">
    <property type="component" value="Chromosome 5"/>
</dbReference>
<reference evidence="2 4" key="1">
    <citation type="journal article" date="2008" name="Science">
        <title>The Physcomitrella genome reveals evolutionary insights into the conquest of land by plants.</title>
        <authorList>
            <person name="Rensing S."/>
            <person name="Lang D."/>
            <person name="Zimmer A."/>
            <person name="Terry A."/>
            <person name="Salamov A."/>
            <person name="Shapiro H."/>
            <person name="Nishiyama T."/>
            <person name="Perroud P.-F."/>
            <person name="Lindquist E."/>
            <person name="Kamisugi Y."/>
            <person name="Tanahashi T."/>
            <person name="Sakakibara K."/>
            <person name="Fujita T."/>
            <person name="Oishi K."/>
            <person name="Shin-I T."/>
            <person name="Kuroki Y."/>
            <person name="Toyoda A."/>
            <person name="Suzuki Y."/>
            <person name="Hashimoto A."/>
            <person name="Yamaguchi K."/>
            <person name="Sugano A."/>
            <person name="Kohara Y."/>
            <person name="Fujiyama A."/>
            <person name="Anterola A."/>
            <person name="Aoki S."/>
            <person name="Ashton N."/>
            <person name="Barbazuk W.B."/>
            <person name="Barker E."/>
            <person name="Bennetzen J."/>
            <person name="Bezanilla M."/>
            <person name="Blankenship R."/>
            <person name="Cho S.H."/>
            <person name="Dutcher S."/>
            <person name="Estelle M."/>
            <person name="Fawcett J.A."/>
            <person name="Gundlach H."/>
            <person name="Hanada K."/>
            <person name="Heyl A."/>
            <person name="Hicks K.A."/>
            <person name="Hugh J."/>
            <person name="Lohr M."/>
            <person name="Mayer K."/>
            <person name="Melkozernov A."/>
            <person name="Murata T."/>
            <person name="Nelson D."/>
            <person name="Pils B."/>
            <person name="Prigge M."/>
            <person name="Reiss B."/>
            <person name="Renner T."/>
            <person name="Rombauts S."/>
            <person name="Rushton P."/>
            <person name="Sanderfoot A."/>
            <person name="Schween G."/>
            <person name="Shiu S.-H."/>
            <person name="Stueber K."/>
            <person name="Theodoulou F.L."/>
            <person name="Tu H."/>
            <person name="Van de Peer Y."/>
            <person name="Verrier P.J."/>
            <person name="Waters E."/>
            <person name="Wood A."/>
            <person name="Yang L."/>
            <person name="Cove D."/>
            <person name="Cuming A."/>
            <person name="Hasebe M."/>
            <person name="Lucas S."/>
            <person name="Mishler D.B."/>
            <person name="Reski R."/>
            <person name="Grigoriev I."/>
            <person name="Quatrano R.S."/>
            <person name="Boore J.L."/>
        </authorList>
    </citation>
    <scope>NUCLEOTIDE SEQUENCE [LARGE SCALE GENOMIC DNA]</scope>
    <source>
        <strain evidence="3 4">cv. Gransden 2004</strain>
    </source>
</reference>
<dbReference type="EnsemblPlants" id="Pp3c5_8780V3.2">
    <property type="protein sequence ID" value="Pp3c5_8780V3.2"/>
    <property type="gene ID" value="Pp3c5_8780"/>
</dbReference>
<organism evidence="2">
    <name type="scientific">Physcomitrium patens</name>
    <name type="common">Spreading-leaved earth moss</name>
    <name type="synonym">Physcomitrella patens</name>
    <dbReference type="NCBI Taxonomy" id="3218"/>
    <lineage>
        <taxon>Eukaryota</taxon>
        <taxon>Viridiplantae</taxon>
        <taxon>Streptophyta</taxon>
        <taxon>Embryophyta</taxon>
        <taxon>Bryophyta</taxon>
        <taxon>Bryophytina</taxon>
        <taxon>Bryopsida</taxon>
        <taxon>Funariidae</taxon>
        <taxon>Funariales</taxon>
        <taxon>Funariaceae</taxon>
        <taxon>Physcomitrium</taxon>
    </lineage>
</organism>
<name>A0A2K1KJ02_PHYPA</name>
<dbReference type="PANTHER" id="PTHR33122">
    <property type="entry name" value="LIPID BINDING PROTEIN-RELATED"/>
    <property type="match status" value="1"/>
</dbReference>
<keyword evidence="4" id="KW-1185">Reference proteome</keyword>
<dbReference type="PANTHER" id="PTHR33122:SF13">
    <property type="entry name" value="BIFUNCTIONAL INHIBITOR_LIPID-TRANSFER PROTEIN_SEED STORAGE 2S ALBUMIN SUPERFAMILY PROTEIN"/>
    <property type="match status" value="1"/>
</dbReference>
<dbReference type="GO" id="GO:0005504">
    <property type="term" value="F:fatty acid binding"/>
    <property type="evidence" value="ECO:0007669"/>
    <property type="project" value="InterPro"/>
</dbReference>
<dbReference type="Gene3D" id="1.10.110.10">
    <property type="entry name" value="Plant lipid-transfer and hydrophobic proteins"/>
    <property type="match status" value="1"/>
</dbReference>
<evidence type="ECO:0000313" key="4">
    <source>
        <dbReference type="Proteomes" id="UP000006727"/>
    </source>
</evidence>
<accession>A0A2K1KJ02</accession>
<protein>
    <submittedName>
        <fullName evidence="2 3">Uncharacterized protein</fullName>
    </submittedName>
</protein>
<dbReference type="CDD" id="cd00010">
    <property type="entry name" value="AAI_LTSS"/>
    <property type="match status" value="1"/>
</dbReference>
<evidence type="ECO:0000256" key="1">
    <source>
        <dbReference type="SAM" id="SignalP"/>
    </source>
</evidence>
<dbReference type="GO" id="GO:0009627">
    <property type="term" value="P:systemic acquired resistance"/>
    <property type="evidence" value="ECO:0007669"/>
    <property type="project" value="InterPro"/>
</dbReference>
<sequence length="106" mass="10763">MAEVKRLVLLSLAAFLMVTMVARNVDAQCSINQLAGCANAVTSGAPPSVTCCAEVGAADPACFCKLLSGNSYPDAYVTNALLVPSKCGGAAEAKFKGRNCAGHVVP</sequence>
<reference evidence="3" key="3">
    <citation type="submission" date="2020-12" db="UniProtKB">
        <authorList>
            <consortium name="EnsemblPlants"/>
        </authorList>
    </citation>
    <scope>IDENTIFICATION</scope>
</reference>
<dbReference type="OrthoDB" id="665742at2759"/>
<dbReference type="EMBL" id="ABEU02000005">
    <property type="protein sequence ID" value="PNR53748.1"/>
    <property type="molecule type" value="Genomic_DNA"/>
</dbReference>
<reference evidence="2 4" key="2">
    <citation type="journal article" date="2018" name="Plant J.">
        <title>The Physcomitrella patens chromosome-scale assembly reveals moss genome structure and evolution.</title>
        <authorList>
            <person name="Lang D."/>
            <person name="Ullrich K.K."/>
            <person name="Murat F."/>
            <person name="Fuchs J."/>
            <person name="Jenkins J."/>
            <person name="Haas F.B."/>
            <person name="Piednoel M."/>
            <person name="Gundlach H."/>
            <person name="Van Bel M."/>
            <person name="Meyberg R."/>
            <person name="Vives C."/>
            <person name="Morata J."/>
            <person name="Symeonidi A."/>
            <person name="Hiss M."/>
            <person name="Muchero W."/>
            <person name="Kamisugi Y."/>
            <person name="Saleh O."/>
            <person name="Blanc G."/>
            <person name="Decker E.L."/>
            <person name="van Gessel N."/>
            <person name="Grimwood J."/>
            <person name="Hayes R.D."/>
            <person name="Graham S.W."/>
            <person name="Gunter L.E."/>
            <person name="McDaniel S.F."/>
            <person name="Hoernstein S.N.W."/>
            <person name="Larsson A."/>
            <person name="Li F.W."/>
            <person name="Perroud P.F."/>
            <person name="Phillips J."/>
            <person name="Ranjan P."/>
            <person name="Rokshar D.S."/>
            <person name="Rothfels C.J."/>
            <person name="Schneider L."/>
            <person name="Shu S."/>
            <person name="Stevenson D.W."/>
            <person name="Thummler F."/>
            <person name="Tillich M."/>
            <person name="Villarreal Aguilar J.C."/>
            <person name="Widiez T."/>
            <person name="Wong G.K."/>
            <person name="Wymore A."/>
            <person name="Zhang Y."/>
            <person name="Zimmer A.D."/>
            <person name="Quatrano R.S."/>
            <person name="Mayer K.F.X."/>
            <person name="Goodstein D."/>
            <person name="Casacuberta J.M."/>
            <person name="Vandepoele K."/>
            <person name="Reski R."/>
            <person name="Cuming A.C."/>
            <person name="Tuskan G.A."/>
            <person name="Maumus F."/>
            <person name="Salse J."/>
            <person name="Schmutz J."/>
            <person name="Rensing S.A."/>
        </authorList>
    </citation>
    <scope>NUCLEOTIDE SEQUENCE [LARGE SCALE GENOMIC DNA]</scope>
    <source>
        <strain evidence="3 4">cv. Gransden 2004</strain>
    </source>
</reference>
<feature type="chain" id="PRO_5044576438" evidence="1">
    <location>
        <begin position="28"/>
        <end position="106"/>
    </location>
</feature>
<dbReference type="SUPFAM" id="SSF47699">
    <property type="entry name" value="Bifunctional inhibitor/lipid-transfer protein/seed storage 2S albumin"/>
    <property type="match status" value="1"/>
</dbReference>